<evidence type="ECO:0000313" key="2">
    <source>
        <dbReference type="Proteomes" id="UP000828390"/>
    </source>
</evidence>
<organism evidence="1 2">
    <name type="scientific">Dreissena polymorpha</name>
    <name type="common">Zebra mussel</name>
    <name type="synonym">Mytilus polymorpha</name>
    <dbReference type="NCBI Taxonomy" id="45954"/>
    <lineage>
        <taxon>Eukaryota</taxon>
        <taxon>Metazoa</taxon>
        <taxon>Spiralia</taxon>
        <taxon>Lophotrochozoa</taxon>
        <taxon>Mollusca</taxon>
        <taxon>Bivalvia</taxon>
        <taxon>Autobranchia</taxon>
        <taxon>Heteroconchia</taxon>
        <taxon>Euheterodonta</taxon>
        <taxon>Imparidentia</taxon>
        <taxon>Neoheterodontei</taxon>
        <taxon>Myida</taxon>
        <taxon>Dreissenoidea</taxon>
        <taxon>Dreissenidae</taxon>
        <taxon>Dreissena</taxon>
    </lineage>
</organism>
<protein>
    <submittedName>
        <fullName evidence="1">Uncharacterized protein</fullName>
    </submittedName>
</protein>
<sequence>MMDFVSGKILEIQFVQRNEVKNSHAMELEGMQRSLDFLLEGCSLQISHPVTD</sequence>
<reference evidence="1" key="1">
    <citation type="journal article" date="2019" name="bioRxiv">
        <title>The Genome of the Zebra Mussel, Dreissena polymorpha: A Resource for Invasive Species Research.</title>
        <authorList>
            <person name="McCartney M.A."/>
            <person name="Auch B."/>
            <person name="Kono T."/>
            <person name="Mallez S."/>
            <person name="Zhang Y."/>
            <person name="Obille A."/>
            <person name="Becker A."/>
            <person name="Abrahante J.E."/>
            <person name="Garbe J."/>
            <person name="Badalamenti J.P."/>
            <person name="Herman A."/>
            <person name="Mangelson H."/>
            <person name="Liachko I."/>
            <person name="Sullivan S."/>
            <person name="Sone E.D."/>
            <person name="Koren S."/>
            <person name="Silverstein K.A.T."/>
            <person name="Beckman K.B."/>
            <person name="Gohl D.M."/>
        </authorList>
    </citation>
    <scope>NUCLEOTIDE SEQUENCE</scope>
    <source>
        <strain evidence="1">Duluth1</strain>
        <tissue evidence="1">Whole animal</tissue>
    </source>
</reference>
<reference evidence="1" key="2">
    <citation type="submission" date="2020-11" db="EMBL/GenBank/DDBJ databases">
        <authorList>
            <person name="McCartney M.A."/>
            <person name="Auch B."/>
            <person name="Kono T."/>
            <person name="Mallez S."/>
            <person name="Becker A."/>
            <person name="Gohl D.M."/>
            <person name="Silverstein K.A.T."/>
            <person name="Koren S."/>
            <person name="Bechman K.B."/>
            <person name="Herman A."/>
            <person name="Abrahante J.E."/>
            <person name="Garbe J."/>
        </authorList>
    </citation>
    <scope>NUCLEOTIDE SEQUENCE</scope>
    <source>
        <strain evidence="1">Duluth1</strain>
        <tissue evidence="1">Whole animal</tissue>
    </source>
</reference>
<accession>A0A9D4N2J6</accession>
<gene>
    <name evidence="1" type="ORF">DPMN_010090</name>
</gene>
<keyword evidence="2" id="KW-1185">Reference proteome</keyword>
<name>A0A9D4N2J6_DREPO</name>
<dbReference type="EMBL" id="JAIWYP010000001">
    <property type="protein sequence ID" value="KAH3886089.1"/>
    <property type="molecule type" value="Genomic_DNA"/>
</dbReference>
<evidence type="ECO:0000313" key="1">
    <source>
        <dbReference type="EMBL" id="KAH3886089.1"/>
    </source>
</evidence>
<comment type="caution">
    <text evidence="1">The sequence shown here is derived from an EMBL/GenBank/DDBJ whole genome shotgun (WGS) entry which is preliminary data.</text>
</comment>
<dbReference type="Proteomes" id="UP000828390">
    <property type="component" value="Unassembled WGS sequence"/>
</dbReference>
<proteinExistence type="predicted"/>
<dbReference type="AlphaFoldDB" id="A0A9D4N2J6"/>